<sequence length="117" mass="13477">MAKAKLYVDEDITDALARALRAAGYDVISAHEAGLRSRSDEAQLRYAIRQGRAFLTCNVKHFPRIASRYYDEGRSHFGIVVSNQLELGEMLRRVRYLLDNWTAEELRDTFLWLTSVP</sequence>
<gene>
    <name evidence="2" type="ORF">A3F84_26865</name>
</gene>
<dbReference type="EMBL" id="MFKF01000341">
    <property type="protein sequence ID" value="OGG46116.1"/>
    <property type="molecule type" value="Genomic_DNA"/>
</dbReference>
<evidence type="ECO:0000313" key="3">
    <source>
        <dbReference type="Proteomes" id="UP000178606"/>
    </source>
</evidence>
<proteinExistence type="predicted"/>
<protein>
    <recommendedName>
        <fullName evidence="1">DUF5615 domain-containing protein</fullName>
    </recommendedName>
</protein>
<comment type="caution">
    <text evidence="2">The sequence shown here is derived from an EMBL/GenBank/DDBJ whole genome shotgun (WGS) entry which is preliminary data.</text>
</comment>
<name>A0A1F6CAD0_HANXR</name>
<reference evidence="2 3" key="1">
    <citation type="journal article" date="2016" name="Nat. Commun.">
        <title>Thousands of microbial genomes shed light on interconnected biogeochemical processes in an aquifer system.</title>
        <authorList>
            <person name="Anantharaman K."/>
            <person name="Brown C.T."/>
            <person name="Hug L.A."/>
            <person name="Sharon I."/>
            <person name="Castelle C.J."/>
            <person name="Probst A.J."/>
            <person name="Thomas B.C."/>
            <person name="Singh A."/>
            <person name="Wilkins M.J."/>
            <person name="Karaoz U."/>
            <person name="Brodie E.L."/>
            <person name="Williams K.H."/>
            <person name="Hubbard S.S."/>
            <person name="Banfield J.F."/>
        </authorList>
    </citation>
    <scope>NUCLEOTIDE SEQUENCE [LARGE SCALE GENOMIC DNA]</scope>
    <source>
        <strain evidence="3">RIFCSPLOWO2_12_FULL_64_10</strain>
    </source>
</reference>
<feature type="domain" description="DUF5615" evidence="1">
    <location>
        <begin position="5"/>
        <end position="101"/>
    </location>
</feature>
<evidence type="ECO:0000313" key="2">
    <source>
        <dbReference type="EMBL" id="OGG46116.1"/>
    </source>
</evidence>
<dbReference type="Proteomes" id="UP000178606">
    <property type="component" value="Unassembled WGS sequence"/>
</dbReference>
<accession>A0A1F6CAD0</accession>
<evidence type="ECO:0000259" key="1">
    <source>
        <dbReference type="Pfam" id="PF18480"/>
    </source>
</evidence>
<dbReference type="Pfam" id="PF18480">
    <property type="entry name" value="DUF5615"/>
    <property type="match status" value="1"/>
</dbReference>
<organism evidence="2 3">
    <name type="scientific">Handelsmanbacteria sp. (strain RIFCSPLOWO2_12_FULL_64_10)</name>
    <dbReference type="NCBI Taxonomy" id="1817868"/>
    <lineage>
        <taxon>Bacteria</taxon>
        <taxon>Candidatus Handelsmaniibacteriota</taxon>
    </lineage>
</organism>
<dbReference type="InterPro" id="IPR041049">
    <property type="entry name" value="DUF5615"/>
</dbReference>
<dbReference type="AlphaFoldDB" id="A0A1F6CAD0"/>